<dbReference type="Gene3D" id="1.10.287.2900">
    <property type="match status" value="2"/>
</dbReference>
<dbReference type="PANTHER" id="PTHR21622">
    <property type="entry name" value="COILED-COIL-HELIX-COILED-COIL-HELIX DOMAIN CONTAINING 4"/>
    <property type="match status" value="1"/>
</dbReference>
<name>A0A0B2VHY3_TOXCA</name>
<gene>
    <name evidence="2" type="ORF">Tcan_08344</name>
</gene>
<dbReference type="InterPro" id="IPR039289">
    <property type="entry name" value="CHCHD4"/>
</dbReference>
<dbReference type="OrthoDB" id="7481291at2759"/>
<dbReference type="STRING" id="6265.A0A0B2VHY3"/>
<dbReference type="Proteomes" id="UP000031036">
    <property type="component" value="Unassembled WGS sequence"/>
</dbReference>
<organism evidence="2 3">
    <name type="scientific">Toxocara canis</name>
    <name type="common">Canine roundworm</name>
    <dbReference type="NCBI Taxonomy" id="6265"/>
    <lineage>
        <taxon>Eukaryota</taxon>
        <taxon>Metazoa</taxon>
        <taxon>Ecdysozoa</taxon>
        <taxon>Nematoda</taxon>
        <taxon>Chromadorea</taxon>
        <taxon>Rhabditida</taxon>
        <taxon>Spirurina</taxon>
        <taxon>Ascaridomorpha</taxon>
        <taxon>Ascaridoidea</taxon>
        <taxon>Toxocaridae</taxon>
        <taxon>Toxocara</taxon>
    </lineage>
</organism>
<sequence>MWNMLRRVLTWLSPQSFGERLSIDAGDESEPATRHVRFLMTAEEHSAPIDPRFEFLSEYKKVEKPVGPRFADGSINWQCDCMGGGSLVAHRCGFHFRNMYRCMSELDSDEDASVRCPEEFIDWAACIQGMCGACLNWTAMKTPALGVLKSLSIGQRVYRECAKRSGSGFGKGCLEETSRSAEKVKQPRSEMGNLIDREDDVEDIEPKDVLLRITESEFHEPLKDASIAEYRNEQDGERHEDGFLPDGKIDVNCTCWESGLAHRCGHLFRDVIVCYNSSKTTPKGLDCNEVTYRQIECADSIDRPP</sequence>
<evidence type="ECO:0000256" key="1">
    <source>
        <dbReference type="ARBA" id="ARBA00023157"/>
    </source>
</evidence>
<keyword evidence="1" id="KW-1015">Disulfide bond</keyword>
<evidence type="ECO:0000313" key="2">
    <source>
        <dbReference type="EMBL" id="KHN83116.1"/>
    </source>
</evidence>
<proteinExistence type="predicted"/>
<dbReference type="PANTHER" id="PTHR21622:SF4">
    <property type="entry name" value="CHCH DOMAIN-CONTAINING PROTEIN-RELATED"/>
    <property type="match status" value="1"/>
</dbReference>
<comment type="caution">
    <text evidence="2">The sequence shown here is derived from an EMBL/GenBank/DDBJ whole genome shotgun (WGS) entry which is preliminary data.</text>
</comment>
<protein>
    <submittedName>
        <fullName evidence="2">Uncharacterized protein</fullName>
    </submittedName>
</protein>
<keyword evidence="3" id="KW-1185">Reference proteome</keyword>
<dbReference type="GO" id="GO:0015035">
    <property type="term" value="F:protein-disulfide reductase activity"/>
    <property type="evidence" value="ECO:0007669"/>
    <property type="project" value="InterPro"/>
</dbReference>
<evidence type="ECO:0000313" key="3">
    <source>
        <dbReference type="Proteomes" id="UP000031036"/>
    </source>
</evidence>
<dbReference type="EMBL" id="JPKZ01001218">
    <property type="protein sequence ID" value="KHN83116.1"/>
    <property type="molecule type" value="Genomic_DNA"/>
</dbReference>
<accession>A0A0B2VHY3</accession>
<dbReference type="GO" id="GO:0045041">
    <property type="term" value="P:protein import into mitochondrial intermembrane space"/>
    <property type="evidence" value="ECO:0007669"/>
    <property type="project" value="InterPro"/>
</dbReference>
<reference evidence="2 3" key="1">
    <citation type="submission" date="2014-11" db="EMBL/GenBank/DDBJ databases">
        <title>Genetic blueprint of the zoonotic pathogen Toxocara canis.</title>
        <authorList>
            <person name="Zhu X.-Q."/>
            <person name="Korhonen P.K."/>
            <person name="Cai H."/>
            <person name="Young N.D."/>
            <person name="Nejsum P."/>
            <person name="von Samson-Himmelstjerna G."/>
            <person name="Boag P.R."/>
            <person name="Tan P."/>
            <person name="Li Q."/>
            <person name="Min J."/>
            <person name="Yang Y."/>
            <person name="Wang X."/>
            <person name="Fang X."/>
            <person name="Hall R.S."/>
            <person name="Hofmann A."/>
            <person name="Sternberg P.W."/>
            <person name="Jex A.R."/>
            <person name="Gasser R.B."/>
        </authorList>
    </citation>
    <scope>NUCLEOTIDE SEQUENCE [LARGE SCALE GENOMIC DNA]</scope>
    <source>
        <strain evidence="2">PN_DK_2014</strain>
    </source>
</reference>
<dbReference type="GO" id="GO:0005758">
    <property type="term" value="C:mitochondrial intermembrane space"/>
    <property type="evidence" value="ECO:0007669"/>
    <property type="project" value="TreeGrafter"/>
</dbReference>
<dbReference type="AlphaFoldDB" id="A0A0B2VHY3"/>